<organism evidence="1">
    <name type="scientific">marine sediment metagenome</name>
    <dbReference type="NCBI Taxonomy" id="412755"/>
    <lineage>
        <taxon>unclassified sequences</taxon>
        <taxon>metagenomes</taxon>
        <taxon>ecological metagenomes</taxon>
    </lineage>
</organism>
<dbReference type="EMBL" id="LAZR01028137">
    <property type="protein sequence ID" value="KKL63525.1"/>
    <property type="molecule type" value="Genomic_DNA"/>
</dbReference>
<sequence>MADARVTQQYVEVLGPAAGGAIRVTQQYLEYLREYNDGFIESELPLSQTILANMIRSRSLTQGLFFGEDIG</sequence>
<accession>A0A0F9G1V2</accession>
<reference evidence="1" key="1">
    <citation type="journal article" date="2015" name="Nature">
        <title>Complex archaea that bridge the gap between prokaryotes and eukaryotes.</title>
        <authorList>
            <person name="Spang A."/>
            <person name="Saw J.H."/>
            <person name="Jorgensen S.L."/>
            <person name="Zaremba-Niedzwiedzka K."/>
            <person name="Martijn J."/>
            <person name="Lind A.E."/>
            <person name="van Eijk R."/>
            <person name="Schleper C."/>
            <person name="Guy L."/>
            <person name="Ettema T.J."/>
        </authorList>
    </citation>
    <scope>NUCLEOTIDE SEQUENCE</scope>
</reference>
<proteinExistence type="predicted"/>
<feature type="non-terminal residue" evidence="1">
    <location>
        <position position="71"/>
    </location>
</feature>
<evidence type="ECO:0000313" key="1">
    <source>
        <dbReference type="EMBL" id="KKL63525.1"/>
    </source>
</evidence>
<protein>
    <submittedName>
        <fullName evidence="1">Uncharacterized protein</fullName>
    </submittedName>
</protein>
<dbReference type="AlphaFoldDB" id="A0A0F9G1V2"/>
<gene>
    <name evidence="1" type="ORF">LCGC14_2174210</name>
</gene>
<name>A0A0F9G1V2_9ZZZZ</name>
<comment type="caution">
    <text evidence="1">The sequence shown here is derived from an EMBL/GenBank/DDBJ whole genome shotgun (WGS) entry which is preliminary data.</text>
</comment>